<dbReference type="EMBL" id="OZ004260">
    <property type="protein sequence ID" value="CAK7921915.1"/>
    <property type="molecule type" value="Genomic_DNA"/>
</dbReference>
<evidence type="ECO:0000313" key="1">
    <source>
        <dbReference type="EMBL" id="CAK7921915.1"/>
    </source>
</evidence>
<dbReference type="Gene3D" id="3.40.50.150">
    <property type="entry name" value="Vaccinia Virus protein VP39"/>
    <property type="match status" value="1"/>
</dbReference>
<organism evidence="1 2">
    <name type="scientific">[Candida] anglica</name>
    <dbReference type="NCBI Taxonomy" id="148631"/>
    <lineage>
        <taxon>Eukaryota</taxon>
        <taxon>Fungi</taxon>
        <taxon>Dikarya</taxon>
        <taxon>Ascomycota</taxon>
        <taxon>Saccharomycotina</taxon>
        <taxon>Pichiomycetes</taxon>
        <taxon>Debaryomycetaceae</taxon>
        <taxon>Kurtzmaniella</taxon>
    </lineage>
</organism>
<dbReference type="Pfam" id="PF13489">
    <property type="entry name" value="Methyltransf_23"/>
    <property type="match status" value="1"/>
</dbReference>
<accession>A0ABP0EMX9</accession>
<gene>
    <name evidence="1" type="primary">OMS1</name>
    <name evidence="1" type="ORF">CAAN4_H20186</name>
</gene>
<reference evidence="1 2" key="1">
    <citation type="submission" date="2024-01" db="EMBL/GenBank/DDBJ databases">
        <authorList>
            <consortium name="Genoscope - CEA"/>
            <person name="William W."/>
        </authorList>
    </citation>
    <scope>NUCLEOTIDE SEQUENCE [LARGE SCALE GENOMIC DNA]</scope>
    <source>
        <strain evidence="1 2">29B2s-10</strain>
    </source>
</reference>
<name>A0ABP0EMX9_9ASCO</name>
<keyword evidence="1" id="KW-0808">Transferase</keyword>
<dbReference type="PANTHER" id="PTHR42912:SF83">
    <property type="entry name" value="METHYLTRANSFERASE TYPE 11 DOMAIN-CONTAINING PROTEIN"/>
    <property type="match status" value="1"/>
</dbReference>
<keyword evidence="1" id="KW-0489">Methyltransferase</keyword>
<dbReference type="InterPro" id="IPR029063">
    <property type="entry name" value="SAM-dependent_MTases_sf"/>
</dbReference>
<keyword evidence="2" id="KW-1185">Reference proteome</keyword>
<protein>
    <submittedName>
        <fullName evidence="1">Methyltransferase Oms1p, mitochondrial</fullName>
    </submittedName>
</protein>
<dbReference type="PANTHER" id="PTHR42912">
    <property type="entry name" value="METHYLTRANSFERASE"/>
    <property type="match status" value="1"/>
</dbReference>
<dbReference type="Proteomes" id="UP001497600">
    <property type="component" value="Chromosome H"/>
</dbReference>
<dbReference type="GO" id="GO:0032259">
    <property type="term" value="P:methylation"/>
    <property type="evidence" value="ECO:0007669"/>
    <property type="project" value="UniProtKB-KW"/>
</dbReference>
<dbReference type="InterPro" id="IPR050508">
    <property type="entry name" value="Methyltransf_Superfamily"/>
</dbReference>
<sequence length="445" mass="51900">MIGLKSRLQLRGVTSVRNIIKPNTNFSRNKSFFTIPPPPKKNKRYEHLPNWRQWAAYLGENEAQKKATKYYVAGFGVVCVCFYYYMRDKFYEDQQSNLIKAKFLKDPDSLTEYEHLRLKLICGEALKSREEKLFRMYSEMRKEFFRKSLARRDDLTFSPTEEDLAAWYDKQPKRVMKKAPVGDATTENGVVEEKVSRGISNKENPNIMEAHDTTEFFDEKAEAYDAEVNWEERAVLMGMRRRETMSWLDGDVLEVSCGTGRNIDYLNLEKVDSITFLDSSEKMVEITRDKFKEKHPKFRKAAFTVGKAEDLVELAGSGPNGVKYDTIVETFGLCSHEDPVKALENMKHLLRPGGRIVLLEHGRSTWDMINNHLDFRADKRMKTWACRWNLDIGELIEDAGLDITYEKRVHFGTTWMLVCKKPEDPIRMDEKTFLQKLFGRGPRIE</sequence>
<evidence type="ECO:0000313" key="2">
    <source>
        <dbReference type="Proteomes" id="UP001497600"/>
    </source>
</evidence>
<dbReference type="CDD" id="cd02440">
    <property type="entry name" value="AdoMet_MTases"/>
    <property type="match status" value="1"/>
</dbReference>
<proteinExistence type="predicted"/>
<dbReference type="GO" id="GO:0008168">
    <property type="term" value="F:methyltransferase activity"/>
    <property type="evidence" value="ECO:0007669"/>
    <property type="project" value="UniProtKB-KW"/>
</dbReference>
<dbReference type="SUPFAM" id="SSF53335">
    <property type="entry name" value="S-adenosyl-L-methionine-dependent methyltransferases"/>
    <property type="match status" value="1"/>
</dbReference>